<dbReference type="Proteomes" id="UP000284434">
    <property type="component" value="Unassembled WGS sequence"/>
</dbReference>
<reference evidence="2" key="2">
    <citation type="submission" date="2022-01" db="EMBL/GenBank/DDBJ databases">
        <title>Collection of gut derived symbiotic bacterial strains cultured from healthy donors.</title>
        <authorList>
            <person name="Lin H."/>
            <person name="Kohout C."/>
            <person name="Waligurski E."/>
            <person name="Pamer E.G."/>
        </authorList>
    </citation>
    <scope>NUCLEOTIDE SEQUENCE</scope>
    <source>
        <strain evidence="2">DFI.1.149</strain>
    </source>
</reference>
<dbReference type="AlphaFoldDB" id="A0A3D1UFG5"/>
<dbReference type="Pfam" id="PF14059">
    <property type="entry name" value="DUF4251"/>
    <property type="match status" value="1"/>
</dbReference>
<accession>A0A3D1UFG5</accession>
<evidence type="ECO:0000313" key="4">
    <source>
        <dbReference type="EMBL" id="RGV21668.1"/>
    </source>
</evidence>
<name>A0A3D1UFG5_9BACT</name>
<evidence type="ECO:0000313" key="3">
    <source>
        <dbReference type="EMBL" id="MDB9223347.1"/>
    </source>
</evidence>
<evidence type="ECO:0000313" key="7">
    <source>
        <dbReference type="Proteomes" id="UP000284434"/>
    </source>
</evidence>
<evidence type="ECO:0000256" key="1">
    <source>
        <dbReference type="SAM" id="SignalP"/>
    </source>
</evidence>
<evidence type="ECO:0000313" key="2">
    <source>
        <dbReference type="EMBL" id="MCG4960022.1"/>
    </source>
</evidence>
<evidence type="ECO:0000313" key="6">
    <source>
        <dbReference type="Proteomes" id="UP000283426"/>
    </source>
</evidence>
<dbReference type="Proteomes" id="UP001212263">
    <property type="component" value="Unassembled WGS sequence"/>
</dbReference>
<dbReference type="Proteomes" id="UP001199750">
    <property type="component" value="Unassembled WGS sequence"/>
</dbReference>
<dbReference type="EMBL" id="QSCO01000017">
    <property type="protein sequence ID" value="RGY05587.1"/>
    <property type="molecule type" value="Genomic_DNA"/>
</dbReference>
<dbReference type="EMBL" id="QRYW01000034">
    <property type="protein sequence ID" value="RGV21668.1"/>
    <property type="molecule type" value="Genomic_DNA"/>
</dbReference>
<dbReference type="OMA" id="TFEFIAT"/>
<dbReference type="Proteomes" id="UP000283426">
    <property type="component" value="Unassembled WGS sequence"/>
</dbReference>
<feature type="chain" id="PRO_5042708691" evidence="1">
    <location>
        <begin position="21"/>
        <end position="175"/>
    </location>
</feature>
<dbReference type="InterPro" id="IPR025347">
    <property type="entry name" value="DUF4251"/>
</dbReference>
<proteinExistence type="predicted"/>
<reference evidence="3" key="3">
    <citation type="submission" date="2023-01" db="EMBL/GenBank/DDBJ databases">
        <title>Human gut microbiome strain richness.</title>
        <authorList>
            <person name="Chen-Liaw A."/>
        </authorList>
    </citation>
    <scope>NUCLEOTIDE SEQUENCE</scope>
    <source>
        <strain evidence="3">RTP21484st1_B7_RTP21484_190118</strain>
    </source>
</reference>
<keyword evidence="1" id="KW-0732">Signal</keyword>
<dbReference type="RefSeq" id="WP_013611963.1">
    <property type="nucleotide sequence ID" value="NZ_JABWDG010000024.1"/>
</dbReference>
<protein>
    <submittedName>
        <fullName evidence="5">DUF4251 domain-containing protein</fullName>
    </submittedName>
</protein>
<reference evidence="6 7" key="1">
    <citation type="submission" date="2018-08" db="EMBL/GenBank/DDBJ databases">
        <title>A genome reference for cultivated species of the human gut microbiota.</title>
        <authorList>
            <person name="Zou Y."/>
            <person name="Xue W."/>
            <person name="Luo G."/>
        </authorList>
    </citation>
    <scope>NUCLEOTIDE SEQUENCE [LARGE SCALE GENOMIC DNA]</scope>
    <source>
        <strain evidence="4 6">AF14-6AC</strain>
        <strain evidence="5 7">OF03-11</strain>
    </source>
</reference>
<dbReference type="EMBL" id="JAKNDN010000015">
    <property type="protein sequence ID" value="MCG4960022.1"/>
    <property type="molecule type" value="Genomic_DNA"/>
</dbReference>
<comment type="caution">
    <text evidence="5">The sequence shown here is derived from an EMBL/GenBank/DDBJ whole genome shotgun (WGS) entry which is preliminary data.</text>
</comment>
<feature type="signal peptide" evidence="1">
    <location>
        <begin position="1"/>
        <end position="20"/>
    </location>
</feature>
<organism evidence="5 7">
    <name type="scientific">Odoribacter splanchnicus</name>
    <dbReference type="NCBI Taxonomy" id="28118"/>
    <lineage>
        <taxon>Bacteria</taxon>
        <taxon>Pseudomonadati</taxon>
        <taxon>Bacteroidota</taxon>
        <taxon>Bacteroidia</taxon>
        <taxon>Bacteroidales</taxon>
        <taxon>Odoribacteraceae</taxon>
        <taxon>Odoribacter</taxon>
    </lineage>
</organism>
<sequence length="175" mass="19610">MKKLIFISLLFSILSLSVSAQKPTKAEKAAQLEQEFQQTRQLIESNHFQFELNRVYPQDGQDLSRFNPRGKFVITDSVAKGTLPFFGRAYSLPYGEGGGIEFDGVMKDQSLKIEHKKKRKILIYRFSITAKNDTYQISMEISGGGNCSVNLNSNNRAQISYSGTVSPVKDETGKS</sequence>
<dbReference type="Gene3D" id="2.40.128.410">
    <property type="match status" value="1"/>
</dbReference>
<evidence type="ECO:0000313" key="5">
    <source>
        <dbReference type="EMBL" id="RGY05587.1"/>
    </source>
</evidence>
<dbReference type="EMBL" id="JAQMRD010000011">
    <property type="protein sequence ID" value="MDB9223347.1"/>
    <property type="molecule type" value="Genomic_DNA"/>
</dbReference>
<gene>
    <name evidence="4" type="ORF">DWW24_14815</name>
    <name evidence="5" type="ORF">DXA53_12505</name>
    <name evidence="2" type="ORF">L0P03_09190</name>
    <name evidence="3" type="ORF">PN645_10070</name>
</gene>
<dbReference type="GeneID" id="61274973"/>